<dbReference type="InterPro" id="IPR005888">
    <property type="entry name" value="dTDP_Gluc_deHydtase"/>
</dbReference>
<comment type="caution">
    <text evidence="11">The sequence shown here is derived from an EMBL/GenBank/DDBJ whole genome shotgun (WGS) entry which is preliminary data.</text>
</comment>
<dbReference type="NCBIfam" id="TIGR01181">
    <property type="entry name" value="dTDP_gluc_dehyt"/>
    <property type="match status" value="1"/>
</dbReference>
<dbReference type="RefSeq" id="WP_209556225.1">
    <property type="nucleotide sequence ID" value="NZ_JAEDXU010000001.1"/>
</dbReference>
<accession>A0ABS4CFX0</accession>
<evidence type="ECO:0000256" key="6">
    <source>
        <dbReference type="ARBA" id="ARBA00023027"/>
    </source>
</evidence>
<feature type="domain" description="NAD(P)-binding" evidence="10">
    <location>
        <begin position="5"/>
        <end position="314"/>
    </location>
</feature>
<evidence type="ECO:0000256" key="8">
    <source>
        <dbReference type="RuleBase" id="RU004473"/>
    </source>
</evidence>
<organism evidence="11 12">
    <name type="scientific">Enterococcus larvae</name>
    <dbReference type="NCBI Taxonomy" id="2794352"/>
    <lineage>
        <taxon>Bacteria</taxon>
        <taxon>Bacillati</taxon>
        <taxon>Bacillota</taxon>
        <taxon>Bacilli</taxon>
        <taxon>Lactobacillales</taxon>
        <taxon>Enterococcaceae</taxon>
        <taxon>Enterococcus</taxon>
    </lineage>
</organism>
<dbReference type="InterPro" id="IPR036291">
    <property type="entry name" value="NAD(P)-bd_dom_sf"/>
</dbReference>
<name>A0ABS4CFX0_9ENTE</name>
<evidence type="ECO:0000256" key="7">
    <source>
        <dbReference type="ARBA" id="ARBA00023239"/>
    </source>
</evidence>
<dbReference type="Pfam" id="PF16363">
    <property type="entry name" value="GDP_Man_Dehyd"/>
    <property type="match status" value="1"/>
</dbReference>
<protein>
    <recommendedName>
        <fullName evidence="5 8">dTDP-glucose 4,6-dehydratase</fullName>
        <ecNumber evidence="4 8">4.2.1.46</ecNumber>
    </recommendedName>
</protein>
<sequence>MKNIIVTGGAGFIGSNFVHYVVNNHPEVHVTVLDKLTYAGNKENLAGLPADRVELVVGDIADAELVDRLVKDTDAVVHYAAESHNDNSLNDPFPFVQTNIIGTYTLIEACRKHKVRYHHVSTDEVYGDLPLREDLPEHGDGPGEKFTAETPYNPSSPYSSTKAGSDLLVKAWVRSFDLQATISNCSNNYGPYQHIEKFIPRQITNVLSGIRPKLYGAGKNVRDWIHTNDHSSAVWAVLTKGRIGETYLIGADGEEDNKTVIELILELMGQPKDAYDHVNDRTGHDLRYAIDSAKLREELGWTPEFTDFRTGLADTIKWYTENENWWKAEKDAVEANYAKNGQ</sequence>
<comment type="cofactor">
    <cofactor evidence="2 8">
        <name>NAD(+)</name>
        <dbReference type="ChEBI" id="CHEBI:57540"/>
    </cofactor>
</comment>
<dbReference type="SUPFAM" id="SSF51735">
    <property type="entry name" value="NAD(P)-binding Rossmann-fold domains"/>
    <property type="match status" value="1"/>
</dbReference>
<proteinExistence type="inferred from homology"/>
<evidence type="ECO:0000256" key="1">
    <source>
        <dbReference type="ARBA" id="ARBA00001539"/>
    </source>
</evidence>
<keyword evidence="12" id="KW-1185">Reference proteome</keyword>
<dbReference type="EC" id="4.2.1.46" evidence="4 8"/>
<comment type="catalytic activity">
    <reaction evidence="1 8">
        <text>dTDP-alpha-D-glucose = dTDP-4-dehydro-6-deoxy-alpha-D-glucose + H2O</text>
        <dbReference type="Rhea" id="RHEA:17221"/>
        <dbReference type="ChEBI" id="CHEBI:15377"/>
        <dbReference type="ChEBI" id="CHEBI:57477"/>
        <dbReference type="ChEBI" id="CHEBI:57649"/>
        <dbReference type="EC" id="4.2.1.46"/>
    </reaction>
</comment>
<dbReference type="Proteomes" id="UP000673375">
    <property type="component" value="Unassembled WGS sequence"/>
</dbReference>
<comment type="similarity">
    <text evidence="3 8">Belongs to the NAD(P)-dependent epimerase/dehydratase family. dTDP-glucose dehydratase subfamily.</text>
</comment>
<dbReference type="Gene3D" id="3.90.25.10">
    <property type="entry name" value="UDP-galactose 4-epimerase, domain 1"/>
    <property type="match status" value="1"/>
</dbReference>
<keyword evidence="7 8" id="KW-0456">Lyase</keyword>
<evidence type="ECO:0000256" key="2">
    <source>
        <dbReference type="ARBA" id="ARBA00001911"/>
    </source>
</evidence>
<dbReference type="PANTHER" id="PTHR43000">
    <property type="entry name" value="DTDP-D-GLUCOSE 4,6-DEHYDRATASE-RELATED"/>
    <property type="match status" value="1"/>
</dbReference>
<evidence type="ECO:0000313" key="11">
    <source>
        <dbReference type="EMBL" id="MBP1045335.1"/>
    </source>
</evidence>
<feature type="region of interest" description="Disordered" evidence="9">
    <location>
        <begin position="130"/>
        <end position="159"/>
    </location>
</feature>
<dbReference type="GO" id="GO:0008460">
    <property type="term" value="F:dTDP-glucose 4,6-dehydratase activity"/>
    <property type="evidence" value="ECO:0007669"/>
    <property type="project" value="UniProtKB-EC"/>
</dbReference>
<reference evidence="11 12" key="1">
    <citation type="submission" date="2020-12" db="EMBL/GenBank/DDBJ databases">
        <title>Vagococcus allomyrinae sp. nov. and Enterococcus lavae sp. nov., isolated from the larvae of Allomyrina dichotoma.</title>
        <authorList>
            <person name="Lee S.D."/>
        </authorList>
    </citation>
    <scope>NUCLEOTIDE SEQUENCE [LARGE SCALE GENOMIC DNA]</scope>
    <source>
        <strain evidence="11 12">BWM-S5</strain>
    </source>
</reference>
<evidence type="ECO:0000256" key="9">
    <source>
        <dbReference type="SAM" id="MobiDB-lite"/>
    </source>
</evidence>
<evidence type="ECO:0000259" key="10">
    <source>
        <dbReference type="Pfam" id="PF16363"/>
    </source>
</evidence>
<feature type="compositionally biased region" description="Basic and acidic residues" evidence="9">
    <location>
        <begin position="130"/>
        <end position="147"/>
    </location>
</feature>
<gene>
    <name evidence="11" type="primary">rfbB</name>
    <name evidence="11" type="ORF">I6N96_03530</name>
</gene>
<keyword evidence="6" id="KW-0520">NAD</keyword>
<evidence type="ECO:0000256" key="3">
    <source>
        <dbReference type="ARBA" id="ARBA00008178"/>
    </source>
</evidence>
<dbReference type="CDD" id="cd05246">
    <property type="entry name" value="dTDP_GD_SDR_e"/>
    <property type="match status" value="1"/>
</dbReference>
<dbReference type="Gene3D" id="3.40.50.720">
    <property type="entry name" value="NAD(P)-binding Rossmann-like Domain"/>
    <property type="match status" value="1"/>
</dbReference>
<dbReference type="EMBL" id="JAEDXU010000001">
    <property type="protein sequence ID" value="MBP1045335.1"/>
    <property type="molecule type" value="Genomic_DNA"/>
</dbReference>
<dbReference type="InterPro" id="IPR016040">
    <property type="entry name" value="NAD(P)-bd_dom"/>
</dbReference>
<evidence type="ECO:0000256" key="4">
    <source>
        <dbReference type="ARBA" id="ARBA00011990"/>
    </source>
</evidence>
<evidence type="ECO:0000256" key="5">
    <source>
        <dbReference type="ARBA" id="ARBA00016977"/>
    </source>
</evidence>
<evidence type="ECO:0000313" key="12">
    <source>
        <dbReference type="Proteomes" id="UP000673375"/>
    </source>
</evidence>